<reference evidence="2" key="2">
    <citation type="submission" date="2023-02" db="EMBL/GenBank/DDBJ databases">
        <authorList>
            <consortium name="DOE Joint Genome Institute"/>
            <person name="Mondo S.J."/>
            <person name="Chang Y."/>
            <person name="Wang Y."/>
            <person name="Ahrendt S."/>
            <person name="Andreopoulos W."/>
            <person name="Barry K."/>
            <person name="Beard J."/>
            <person name="Benny G.L."/>
            <person name="Blankenship S."/>
            <person name="Bonito G."/>
            <person name="Cuomo C."/>
            <person name="Desiro A."/>
            <person name="Gervers K.A."/>
            <person name="Hundley H."/>
            <person name="Kuo A."/>
            <person name="LaButti K."/>
            <person name="Lang B.F."/>
            <person name="Lipzen A."/>
            <person name="O'Donnell K."/>
            <person name="Pangilinan J."/>
            <person name="Reynolds N."/>
            <person name="Sandor L."/>
            <person name="Smith M.W."/>
            <person name="Tsang A."/>
            <person name="Grigoriev I.V."/>
            <person name="Stajich J.E."/>
            <person name="Spatafora J.W."/>
        </authorList>
    </citation>
    <scope>NUCLEOTIDE SEQUENCE</scope>
    <source>
        <strain evidence="2">RSA 2281</strain>
    </source>
</reference>
<reference evidence="2" key="1">
    <citation type="journal article" date="2022" name="IScience">
        <title>Evolution of zygomycete secretomes and the origins of terrestrial fungal ecologies.</title>
        <authorList>
            <person name="Chang Y."/>
            <person name="Wang Y."/>
            <person name="Mondo S."/>
            <person name="Ahrendt S."/>
            <person name="Andreopoulos W."/>
            <person name="Barry K."/>
            <person name="Beard J."/>
            <person name="Benny G.L."/>
            <person name="Blankenship S."/>
            <person name="Bonito G."/>
            <person name="Cuomo C."/>
            <person name="Desiro A."/>
            <person name="Gervers K.A."/>
            <person name="Hundley H."/>
            <person name="Kuo A."/>
            <person name="LaButti K."/>
            <person name="Lang B.F."/>
            <person name="Lipzen A."/>
            <person name="O'Donnell K."/>
            <person name="Pangilinan J."/>
            <person name="Reynolds N."/>
            <person name="Sandor L."/>
            <person name="Smith M.E."/>
            <person name="Tsang A."/>
            <person name="Grigoriev I.V."/>
            <person name="Stajich J.E."/>
            <person name="Spatafora J.W."/>
        </authorList>
    </citation>
    <scope>NUCLEOTIDE SEQUENCE</scope>
    <source>
        <strain evidence="2">RSA 2281</strain>
    </source>
</reference>
<dbReference type="Proteomes" id="UP001209540">
    <property type="component" value="Unassembled WGS sequence"/>
</dbReference>
<sequence>MRLESLIIRFLINIDIAFIISFIYGLKKGLSWKKNKQKTSKTAVTVIDKPATIATDTVIPYRATLSEDDDGESRKRKSCKIVDGYILGETFRIEPHNEPHTKKPIVRGKVVNGVNALIKKTKNLHVDWKGGVNDKYVYDRLRKLTVKAKKKKKKKRELFLLVLLMTLLY</sequence>
<organism evidence="2 3">
    <name type="scientific">Phascolomyces articulosus</name>
    <dbReference type="NCBI Taxonomy" id="60185"/>
    <lineage>
        <taxon>Eukaryota</taxon>
        <taxon>Fungi</taxon>
        <taxon>Fungi incertae sedis</taxon>
        <taxon>Mucoromycota</taxon>
        <taxon>Mucoromycotina</taxon>
        <taxon>Mucoromycetes</taxon>
        <taxon>Mucorales</taxon>
        <taxon>Lichtheimiaceae</taxon>
        <taxon>Phascolomyces</taxon>
    </lineage>
</organism>
<keyword evidence="1" id="KW-0812">Transmembrane</keyword>
<keyword evidence="1" id="KW-1133">Transmembrane helix</keyword>
<dbReference type="EMBL" id="JAIXMP010000027">
    <property type="protein sequence ID" value="KAI9252967.1"/>
    <property type="molecule type" value="Genomic_DNA"/>
</dbReference>
<keyword evidence="1" id="KW-0472">Membrane</keyword>
<proteinExistence type="predicted"/>
<evidence type="ECO:0000313" key="2">
    <source>
        <dbReference type="EMBL" id="KAI9252967.1"/>
    </source>
</evidence>
<gene>
    <name evidence="2" type="ORF">BDA99DRAFT_587696</name>
</gene>
<evidence type="ECO:0000313" key="3">
    <source>
        <dbReference type="Proteomes" id="UP001209540"/>
    </source>
</evidence>
<protein>
    <submittedName>
        <fullName evidence="2">Uncharacterized protein</fullName>
    </submittedName>
</protein>
<evidence type="ECO:0000256" key="1">
    <source>
        <dbReference type="SAM" id="Phobius"/>
    </source>
</evidence>
<dbReference type="AlphaFoldDB" id="A0AAD5K3U1"/>
<name>A0AAD5K3U1_9FUNG</name>
<feature type="transmembrane region" description="Helical" evidence="1">
    <location>
        <begin position="6"/>
        <end position="26"/>
    </location>
</feature>
<keyword evidence="3" id="KW-1185">Reference proteome</keyword>
<accession>A0AAD5K3U1</accession>
<comment type="caution">
    <text evidence="2">The sequence shown here is derived from an EMBL/GenBank/DDBJ whole genome shotgun (WGS) entry which is preliminary data.</text>
</comment>